<evidence type="ECO:0000256" key="6">
    <source>
        <dbReference type="ARBA" id="ARBA00022989"/>
    </source>
</evidence>
<dbReference type="OrthoDB" id="21147at10239"/>
<keyword evidence="6 9" id="KW-1133">Transmembrane helix</keyword>
<proteinExistence type="predicted"/>
<evidence type="ECO:0000256" key="1">
    <source>
        <dbReference type="ARBA" id="ARBA00004563"/>
    </source>
</evidence>
<evidence type="ECO:0000259" key="11">
    <source>
        <dbReference type="Pfam" id="PF24833"/>
    </source>
</evidence>
<keyword evidence="3" id="KW-0732">Signal</keyword>
<dbReference type="InterPro" id="IPR055447">
    <property type="entry name" value="Rhabdo_glycop_CD"/>
</dbReference>
<evidence type="ECO:0000256" key="3">
    <source>
        <dbReference type="ARBA" id="ARBA00022729"/>
    </source>
</evidence>
<feature type="domain" description="Spike glycoprotein G central" evidence="11">
    <location>
        <begin position="284"/>
        <end position="393"/>
    </location>
</feature>
<protein>
    <submittedName>
        <fullName evidence="12">Putative glycoprotein</fullName>
    </submittedName>
</protein>
<evidence type="ECO:0000259" key="10">
    <source>
        <dbReference type="Pfam" id="PF00974"/>
    </source>
</evidence>
<keyword evidence="13" id="KW-1185">Reference proteome</keyword>
<dbReference type="SUPFAM" id="SSF161008">
    <property type="entry name" value="Viral glycoprotein ectodomain-like"/>
    <property type="match status" value="1"/>
</dbReference>
<evidence type="ECO:0000256" key="4">
    <source>
        <dbReference type="ARBA" id="ARBA00022844"/>
    </source>
</evidence>
<keyword evidence="8" id="KW-0325">Glycoprotein</keyword>
<accession>A0A1L3KN00</accession>
<evidence type="ECO:0000256" key="9">
    <source>
        <dbReference type="SAM" id="Phobius"/>
    </source>
</evidence>
<keyword evidence="7 9" id="KW-0472">Membrane</keyword>
<reference evidence="12" key="1">
    <citation type="journal article" date="2016" name="Nature">
        <title>Redefining the invertebrate RNA virosphere.</title>
        <authorList>
            <person name="Shi M."/>
            <person name="Lin X.D."/>
            <person name="Tian J.H."/>
            <person name="Chen L.J."/>
            <person name="Chen X."/>
            <person name="Li C.X."/>
            <person name="Qin X.C."/>
            <person name="Li J."/>
            <person name="Cao J.P."/>
            <person name="Eden J.S."/>
            <person name="Buchmann J."/>
            <person name="Wang W."/>
            <person name="Xu J."/>
            <person name="Holmes E.C."/>
            <person name="Zhang Y.Z."/>
        </authorList>
    </citation>
    <scope>NUCLEOTIDE SEQUENCE [LARGE SCALE GENOMIC DNA]</scope>
    <source>
        <strain evidence="12">SCM51525</strain>
    </source>
</reference>
<evidence type="ECO:0000256" key="8">
    <source>
        <dbReference type="ARBA" id="ARBA00023180"/>
    </source>
</evidence>
<name>A0A1L3KN00_9RHAB</name>
<feature type="domain" description="Spike glycoprotein fusion" evidence="10">
    <location>
        <begin position="78"/>
        <end position="175"/>
    </location>
</feature>
<keyword evidence="5" id="KW-0261">Viral envelope protein</keyword>
<evidence type="ECO:0000256" key="5">
    <source>
        <dbReference type="ARBA" id="ARBA00022879"/>
    </source>
</evidence>
<dbReference type="Pfam" id="PF24833">
    <property type="entry name" value="Rhabdo_glycop_CD"/>
    <property type="match status" value="1"/>
</dbReference>
<evidence type="ECO:0000313" key="13">
    <source>
        <dbReference type="Proteomes" id="UP000202976"/>
    </source>
</evidence>
<dbReference type="Proteomes" id="UP000202976">
    <property type="component" value="Segment"/>
</dbReference>
<dbReference type="InterPro" id="IPR001903">
    <property type="entry name" value="Rhabdo_glycop_FD"/>
</dbReference>
<feature type="transmembrane region" description="Helical" evidence="9">
    <location>
        <begin position="490"/>
        <end position="508"/>
    </location>
</feature>
<organism evidence="12">
    <name type="scientific">Hubei dimarhabdovirus 1</name>
    <dbReference type="NCBI Taxonomy" id="2849739"/>
    <lineage>
        <taxon>Viruses</taxon>
        <taxon>Riboviria</taxon>
        <taxon>Orthornavirae</taxon>
        <taxon>Negarnaviricota</taxon>
        <taxon>Haploviricotina</taxon>
        <taxon>Monjiviricetes</taxon>
        <taxon>Mononegavirales</taxon>
        <taxon>Rhabdoviridae</taxon>
        <taxon>Alpharhabdovirinae</taxon>
        <taxon>Sigmavirus</taxon>
        <taxon>Sigmavirus ying</taxon>
    </lineage>
</organism>
<evidence type="ECO:0000313" key="12">
    <source>
        <dbReference type="EMBL" id="APG78743.1"/>
    </source>
</evidence>
<sequence length="536" mass="60427">MNSVKVNFLFLLSSISPFIPITQSITFTFPILTNPTWTETNPYQLECPQTHHTFNPETHRVESYVLALKPRFASELKVNGFLCKKIRKWTKCTETPWFTKSTQRGIEYIPVSASSCEAGLTKYMHGEEDSSDFPKESCNWASSNTENTEALTLTPHSVHLDPYSSKVVDPIFPGGLSEPRPSETIHKNILWIPIDMNPFHSCAATEKYIGVIYSNSDFPTTTPLADIASLHIDGHKDKPFKGSCKINYCGRSGIRFTDGEWVSLEYFRNQSINQEQFIRNLPSCASDTIIRIQSPQSDTDEDSELTINLLYRLKCQETISKIIEKSLISPYDISFLAQSYPGPGPVFLLDNGHVLQTYGNYIEISQTDRTSGEDGYLGINTLTKARVYNTIWRSDPSDKLMKHGPNGLISYNRTIHLQKGLVTRSFNSRMLLTTQHLSDIPHESLQILSNYTKAVGGSLIQVPTNATNLGDAIINTVENVFDRIGYIQSALYSISGLIIIYIIIKCILKLRLLLCSVKPKPKQTNSRSTDLEMDYF</sequence>
<dbReference type="Gene3D" id="2.30.29.130">
    <property type="match status" value="1"/>
</dbReference>
<dbReference type="KEGG" id="vg:30854722"/>
<keyword evidence="2 9" id="KW-0812">Transmembrane</keyword>
<evidence type="ECO:0000256" key="7">
    <source>
        <dbReference type="ARBA" id="ARBA00023136"/>
    </source>
</evidence>
<dbReference type="GO" id="GO:0019031">
    <property type="term" value="C:viral envelope"/>
    <property type="evidence" value="ECO:0007669"/>
    <property type="project" value="UniProtKB-KW"/>
</dbReference>
<comment type="subcellular location">
    <subcellularLocation>
        <location evidence="1">Virion membrane</location>
        <topology evidence="1">Single-pass type I membrane protein</topology>
    </subcellularLocation>
</comment>
<dbReference type="GO" id="GO:0055036">
    <property type="term" value="C:virion membrane"/>
    <property type="evidence" value="ECO:0007669"/>
    <property type="project" value="UniProtKB-SubCell"/>
</dbReference>
<keyword evidence="4" id="KW-0946">Virion</keyword>
<dbReference type="Pfam" id="PF00974">
    <property type="entry name" value="Rhabdo_glycop_FD"/>
    <property type="match status" value="1"/>
</dbReference>
<dbReference type="RefSeq" id="YP_009337215.1">
    <property type="nucleotide sequence ID" value="NC_033070.1"/>
</dbReference>
<evidence type="ECO:0000256" key="2">
    <source>
        <dbReference type="ARBA" id="ARBA00022692"/>
    </source>
</evidence>
<dbReference type="GeneID" id="30854722"/>
<dbReference type="EMBL" id="KX884431">
    <property type="protein sequence ID" value="APG78743.1"/>
    <property type="molecule type" value="Genomic_RNA"/>
</dbReference>